<dbReference type="InterPro" id="IPR027417">
    <property type="entry name" value="P-loop_NTPase"/>
</dbReference>
<dbReference type="OrthoDB" id="135105at2"/>
<dbReference type="SUPFAM" id="SSF52540">
    <property type="entry name" value="P-loop containing nucleoside triphosphate hydrolases"/>
    <property type="match status" value="1"/>
</dbReference>
<name>A0A4U0NKE2_9ACTN</name>
<dbReference type="Proteomes" id="UP000308697">
    <property type="component" value="Unassembled WGS sequence"/>
</dbReference>
<keyword evidence="4" id="KW-1185">Reference proteome</keyword>
<dbReference type="PANTHER" id="PTHR46844">
    <property type="entry name" value="SLR5058 PROTEIN"/>
    <property type="match status" value="1"/>
</dbReference>
<proteinExistence type="predicted"/>
<dbReference type="Pfam" id="PF22733">
    <property type="entry name" value="NNH1"/>
    <property type="match status" value="1"/>
</dbReference>
<comment type="caution">
    <text evidence="3">The sequence shown here is derived from an EMBL/GenBank/DDBJ whole genome shotgun (WGS) entry which is preliminary data.</text>
</comment>
<dbReference type="Gene3D" id="3.40.50.300">
    <property type="entry name" value="P-loop containing nucleotide triphosphate hydrolases"/>
    <property type="match status" value="1"/>
</dbReference>
<dbReference type="InterPro" id="IPR007111">
    <property type="entry name" value="NACHT_NTPase"/>
</dbReference>
<reference evidence="3 4" key="1">
    <citation type="submission" date="2019-04" db="EMBL/GenBank/DDBJ databases">
        <title>Streptomyces piniterrae sp. nov., a heliquinomycin-producing actinomycete isolated from rhizosphere soil of Pinus yunnanensis.</title>
        <authorList>
            <person name="Zhuang X."/>
            <person name="Zhao J."/>
        </authorList>
    </citation>
    <scope>NUCLEOTIDE SEQUENCE [LARGE SCALE GENOMIC DNA]</scope>
    <source>
        <strain evidence="4">jys28</strain>
    </source>
</reference>
<dbReference type="EMBL" id="SUMB01000004">
    <property type="protein sequence ID" value="TJZ54573.1"/>
    <property type="molecule type" value="Genomic_DNA"/>
</dbReference>
<gene>
    <name evidence="3" type="ORF">FCH28_15885</name>
</gene>
<evidence type="ECO:0000256" key="1">
    <source>
        <dbReference type="SAM" id="MobiDB-lite"/>
    </source>
</evidence>
<accession>A0A4U0NKE2</accession>
<organism evidence="3 4">
    <name type="scientific">Streptomyces piniterrae</name>
    <dbReference type="NCBI Taxonomy" id="2571125"/>
    <lineage>
        <taxon>Bacteria</taxon>
        <taxon>Bacillati</taxon>
        <taxon>Actinomycetota</taxon>
        <taxon>Actinomycetes</taxon>
        <taxon>Kitasatosporales</taxon>
        <taxon>Streptomycetaceae</taxon>
        <taxon>Streptomyces</taxon>
    </lineage>
</organism>
<feature type="domain" description="NACHT" evidence="2">
    <location>
        <begin position="258"/>
        <end position="582"/>
    </location>
</feature>
<protein>
    <submittedName>
        <fullName evidence="3">NACHT domain-containing protein</fullName>
    </submittedName>
</protein>
<dbReference type="Pfam" id="PF05729">
    <property type="entry name" value="NACHT"/>
    <property type="match status" value="1"/>
</dbReference>
<evidence type="ECO:0000259" key="2">
    <source>
        <dbReference type="PROSITE" id="PS50837"/>
    </source>
</evidence>
<dbReference type="InterPro" id="IPR054547">
    <property type="entry name" value="NNH1"/>
</dbReference>
<feature type="region of interest" description="Disordered" evidence="1">
    <location>
        <begin position="629"/>
        <end position="657"/>
    </location>
</feature>
<sequence>MPRMDLSVIGTRLGAAALKPLVQKLLVAEGAGAGIVERPVRVSGWLSYRGEKKSLSEQDLLKLATELVRRAVEPLPASDRPAADEEAATAHALALTLHALGDLDMDDVQAVELGEERFALRLKGAVSASTFLFLSEGAVALHDAVLRVACRHILHFFTQRSTFVARTLVEQTRRQGRMQSDVSALLQRVPSVVVQDAEFEARYAEQLVRRHGELTIYGLDLGQAREWQLDAAYISLEAETRQGPAVPIPTQRILAGRDRVLLRGLAGSGKTTLLQWLAVSTVRQELPDELGGLRGRVPFVLPLRTIARQTLPRPAEFLSSVGFPLTEPEGWAERVLSAGRGLLLIDGVDEVPHHMREIARQWLHRLIAAFPKNLWLVTTRPSAVQDDWLQADTFAELSLMPMSEEDITAFIRRWHAAAVAGDESADALLTAVRTKPDLGHLAVNPLMCGLLCALHRERRGFLPEDRKELYDAALAMLLERRDLERGMHQRGDLRIGREPQIALLQRLAHWMVRNDRSEMDRDDARAVLAAHLPSMTHIDADAETVLRYLLDRSGVLRQPTADTMDFIHRTFQDYLAAKAIVEARDFPWLQDNAENSQWEDVIRMAVAHGRPDERARILRGLVPVLTDEQLHEETSPGRPQLRFHRARMSPPSDKNGRRRLPLRRVLLARSCLDHAPEVDSALQESIMSLTRGLLPPNNLTAARRLAEYGGPNVVSMLPGPEHLDEGQAEACVVTATRLVSNAAIAYLALFRTHPSMLVRRQLAWSWHRFDCSTYAEEIISHLPEDGELYFTAASVEHLSALRAMGGRARIQILGTHHPRDLASHIPAERLTHLWLREGYTSVFHGMNWLARFPHLHTLVLPKPPHPLDAHTIPGSVKIVIAERRESLLLGPGTITE</sequence>
<evidence type="ECO:0000313" key="3">
    <source>
        <dbReference type="EMBL" id="TJZ54573.1"/>
    </source>
</evidence>
<dbReference type="PROSITE" id="PS50837">
    <property type="entry name" value="NACHT"/>
    <property type="match status" value="1"/>
</dbReference>
<evidence type="ECO:0000313" key="4">
    <source>
        <dbReference type="Proteomes" id="UP000308697"/>
    </source>
</evidence>
<dbReference type="PANTHER" id="PTHR46844:SF1">
    <property type="entry name" value="SLR5058 PROTEIN"/>
    <property type="match status" value="1"/>
</dbReference>
<dbReference type="AlphaFoldDB" id="A0A4U0NKE2"/>